<protein>
    <submittedName>
        <fullName evidence="3">Uncharacterized protein</fullName>
    </submittedName>
</protein>
<dbReference type="VEuPathDB" id="FungiDB:SCHCODRAFT_01214021"/>
<dbReference type="Proteomes" id="UP000007431">
    <property type="component" value="Unassembled WGS sequence"/>
</dbReference>
<organism evidence="4">
    <name type="scientific">Schizophyllum commune (strain H4-8 / FGSC 9210)</name>
    <name type="common">Split gill fungus</name>
    <dbReference type="NCBI Taxonomy" id="578458"/>
    <lineage>
        <taxon>Eukaryota</taxon>
        <taxon>Fungi</taxon>
        <taxon>Dikarya</taxon>
        <taxon>Basidiomycota</taxon>
        <taxon>Agaricomycotina</taxon>
        <taxon>Agaricomycetes</taxon>
        <taxon>Agaricomycetidae</taxon>
        <taxon>Agaricales</taxon>
        <taxon>Schizophyllaceae</taxon>
        <taxon>Schizophyllum</taxon>
    </lineage>
</organism>
<keyword evidence="4" id="KW-1185">Reference proteome</keyword>
<feature type="compositionally biased region" description="Polar residues" evidence="2">
    <location>
        <begin position="7"/>
        <end position="22"/>
    </location>
</feature>
<keyword evidence="1" id="KW-0175">Coiled coil</keyword>
<dbReference type="EMBL" id="GL377307">
    <property type="protein sequence ID" value="EFI96267.1"/>
    <property type="molecule type" value="Genomic_DNA"/>
</dbReference>
<evidence type="ECO:0000256" key="1">
    <source>
        <dbReference type="SAM" id="Coils"/>
    </source>
</evidence>
<dbReference type="InParanoid" id="D8Q6N0"/>
<feature type="region of interest" description="Disordered" evidence="2">
    <location>
        <begin position="339"/>
        <end position="372"/>
    </location>
</feature>
<dbReference type="PANTHER" id="PTHR23159:SF31">
    <property type="entry name" value="CENTROSOME-ASSOCIATED PROTEIN CEP250 ISOFORM X1"/>
    <property type="match status" value="1"/>
</dbReference>
<feature type="coiled-coil region" evidence="1">
    <location>
        <begin position="660"/>
        <end position="697"/>
    </location>
</feature>
<feature type="compositionally biased region" description="Polar residues" evidence="2">
    <location>
        <begin position="89"/>
        <end position="99"/>
    </location>
</feature>
<dbReference type="HOGENOM" id="CLU_348217_0_0_1"/>
<dbReference type="eggNOG" id="ENOG502QR8U">
    <property type="taxonomic scope" value="Eukaryota"/>
</dbReference>
<proteinExistence type="predicted"/>
<accession>D8Q6N0</accession>
<sequence length="810" mass="87830">MDGAGSISASPASNITTPPASIPTSVLEWYRENGLTLPDTQAIPQASLRLQTNYVYDAIGTSQSPHPSTVNCADVALQPGPSVTPRNYDASSPNTSRPSQDLFLARSAPSRPPLSRPASSSQQASPPSTLPDADVLSRVDAALAEVLHPYKAQIAQLEEERERLASQLRAHSSADPVSSQQQLEIERQELASERARMRALLDSAVQQALAAVTKSQRLGVELDDMRNALNAQRVELDSSRAELQATQNEIRTMQAALSAAGSINNTMRANFMEAAKLARSEIAKARAERDAAQREIVSQQAELSLARANLANTTSQREAIAHSERDLAIRELNTLRTELSTTRAQHGETQRDLAMARTQRDSAKQDLQAARDEASQLRSELAAVRAEEEMRRSVLPAVREMYAERAGIIAEADGLKRQLNEARVEIDRTKRELDSVKGERDRLVIDRDNLRCETSLSQGGPVPVKREDENELSRELAEVRHERDAAKGEMDALRNAYAAVQDELESTRGELDRAHAELDGVQRQCVQMTTALDSSVKQESQDESTSSMPRAVVDSSSVAADVSTATATLAPAGPGPSAATVTCNSSSYAGQHPVVAAIIGGYAHSAHFSSALLEQADIEHLSHEFNVLHHPVVSARDLSAQTQESFLRIEGELLAARETMTNLQTELLSARGEIAALQKARGELQALNVELSEALRRAEVDGKERGSRAGSNASGGVKQPAGHDQEVAQAWSEVAKWKEALAKAHTLHVRLAAEVRELRATSDAPSFAQGYPSHRLAAVVAVHVADIWPALFPLHNINSSRLLGLPLFRR</sequence>
<dbReference type="Gene3D" id="1.10.287.1490">
    <property type="match status" value="1"/>
</dbReference>
<feature type="region of interest" description="Disordered" evidence="2">
    <location>
        <begin position="699"/>
        <end position="725"/>
    </location>
</feature>
<evidence type="ECO:0000256" key="2">
    <source>
        <dbReference type="SAM" id="MobiDB-lite"/>
    </source>
</evidence>
<feature type="region of interest" description="Disordered" evidence="2">
    <location>
        <begin position="1"/>
        <end position="22"/>
    </location>
</feature>
<evidence type="ECO:0000313" key="4">
    <source>
        <dbReference type="Proteomes" id="UP000007431"/>
    </source>
</evidence>
<feature type="region of interest" description="Disordered" evidence="2">
    <location>
        <begin position="78"/>
        <end position="133"/>
    </location>
</feature>
<name>D8Q6N0_SCHCM</name>
<feature type="compositionally biased region" description="Low complexity" evidence="2">
    <location>
        <begin position="116"/>
        <end position="127"/>
    </location>
</feature>
<feature type="coiled-coil region" evidence="1">
    <location>
        <begin position="147"/>
        <end position="309"/>
    </location>
</feature>
<dbReference type="PANTHER" id="PTHR23159">
    <property type="entry name" value="CENTROSOMAL PROTEIN 2"/>
    <property type="match status" value="1"/>
</dbReference>
<dbReference type="AlphaFoldDB" id="D8Q6N0"/>
<gene>
    <name evidence="3" type="ORF">SCHCODRAFT_235182</name>
</gene>
<reference evidence="3 4" key="1">
    <citation type="journal article" date="2010" name="Nat. Biotechnol.">
        <title>Genome sequence of the model mushroom Schizophyllum commune.</title>
        <authorList>
            <person name="Ohm R.A."/>
            <person name="de Jong J.F."/>
            <person name="Lugones L.G."/>
            <person name="Aerts A."/>
            <person name="Kothe E."/>
            <person name="Stajich J.E."/>
            <person name="de Vries R.P."/>
            <person name="Record E."/>
            <person name="Levasseur A."/>
            <person name="Baker S.E."/>
            <person name="Bartholomew K.A."/>
            <person name="Coutinho P.M."/>
            <person name="Erdmann S."/>
            <person name="Fowler T.J."/>
            <person name="Gathman A.C."/>
            <person name="Lombard V."/>
            <person name="Henrissat B."/>
            <person name="Knabe N."/>
            <person name="Kuees U."/>
            <person name="Lilly W.W."/>
            <person name="Lindquist E."/>
            <person name="Lucas S."/>
            <person name="Magnuson J.K."/>
            <person name="Piumi F."/>
            <person name="Raudaskoski M."/>
            <person name="Salamov A."/>
            <person name="Schmutz J."/>
            <person name="Schwarze F.W.M.R."/>
            <person name="vanKuyk P.A."/>
            <person name="Horton J.S."/>
            <person name="Grigoriev I.V."/>
            <person name="Woesten H.A.B."/>
        </authorList>
    </citation>
    <scope>NUCLEOTIDE SEQUENCE [LARGE SCALE GENOMIC DNA]</scope>
    <source>
        <strain evidence="4">H4-8 / FGSC 9210</strain>
    </source>
</reference>
<dbReference type="OMA" id="SQYEENQ"/>
<feature type="compositionally biased region" description="Basic and acidic residues" evidence="2">
    <location>
        <begin position="358"/>
        <end position="372"/>
    </location>
</feature>
<evidence type="ECO:0000313" key="3">
    <source>
        <dbReference type="EMBL" id="EFI96267.1"/>
    </source>
</evidence>